<evidence type="ECO:0000259" key="1">
    <source>
        <dbReference type="Pfam" id="PF18998"/>
    </source>
</evidence>
<dbReference type="AlphaFoldDB" id="X1KP61"/>
<feature type="non-terminal residue" evidence="2">
    <location>
        <position position="143"/>
    </location>
</feature>
<protein>
    <recommendedName>
        <fullName evidence="1">Bacterial repeat domain-containing protein</fullName>
    </recommendedName>
</protein>
<sequence length="143" mass="15376">MADPEFSPGAEHVAHALMTNNTPKAWTYNAELYLVKAGTKYTSSGMITFSLAAGASQTIDFPIITPDVEGTYKVYLDVFVAGELIAAYQAIKDVVIVAPIVKYTLTGETSPGVGWISGLGDYESGETATITAHPYSGYEFDHW</sequence>
<accession>X1KP61</accession>
<reference evidence="2" key="1">
    <citation type="journal article" date="2014" name="Front. Microbiol.">
        <title>High frequency of phylogenetically diverse reductive dehalogenase-homologous genes in deep subseafloor sedimentary metagenomes.</title>
        <authorList>
            <person name="Kawai M."/>
            <person name="Futagami T."/>
            <person name="Toyoda A."/>
            <person name="Takaki Y."/>
            <person name="Nishi S."/>
            <person name="Hori S."/>
            <person name="Arai W."/>
            <person name="Tsubouchi T."/>
            <person name="Morono Y."/>
            <person name="Uchiyama I."/>
            <person name="Ito T."/>
            <person name="Fujiyama A."/>
            <person name="Inagaki F."/>
            <person name="Takami H."/>
        </authorList>
    </citation>
    <scope>NUCLEOTIDE SEQUENCE</scope>
    <source>
        <strain evidence="2">Expedition CK06-06</strain>
    </source>
</reference>
<comment type="caution">
    <text evidence="2">The sequence shown here is derived from an EMBL/GenBank/DDBJ whole genome shotgun (WGS) entry which is preliminary data.</text>
</comment>
<proteinExistence type="predicted"/>
<dbReference type="Pfam" id="PF18998">
    <property type="entry name" value="Flg_new_2"/>
    <property type="match status" value="1"/>
</dbReference>
<feature type="domain" description="Bacterial repeat" evidence="1">
    <location>
        <begin position="112"/>
        <end position="143"/>
    </location>
</feature>
<evidence type="ECO:0000313" key="2">
    <source>
        <dbReference type="EMBL" id="GAH95420.1"/>
    </source>
</evidence>
<organism evidence="2">
    <name type="scientific">marine sediment metagenome</name>
    <dbReference type="NCBI Taxonomy" id="412755"/>
    <lineage>
        <taxon>unclassified sequences</taxon>
        <taxon>metagenomes</taxon>
        <taxon>ecological metagenomes</taxon>
    </lineage>
</organism>
<dbReference type="InterPro" id="IPR044060">
    <property type="entry name" value="Bacterial_rp_domain"/>
</dbReference>
<dbReference type="EMBL" id="BARV01001372">
    <property type="protein sequence ID" value="GAH95420.1"/>
    <property type="molecule type" value="Genomic_DNA"/>
</dbReference>
<name>X1KP61_9ZZZZ</name>
<gene>
    <name evidence="2" type="ORF">S06H3_04033</name>
</gene>